<sequence>MKLIILCAVLVTVLLHEAESAKKPLECHSCSLPNDCLKQKTDVCGPGQDTCQRSHTVKYDKDAPKEILVWERLCTTASECEKAKRRNRRLIVTCCKEPKCNL</sequence>
<proteinExistence type="predicted"/>
<dbReference type="OrthoDB" id="10523651at2759"/>
<accession>A0A8J0QY25</accession>
<keyword evidence="2" id="KW-1185">Reference proteome</keyword>
<keyword evidence="1" id="KW-0732">Signal</keyword>
<dbReference type="SUPFAM" id="SSF57302">
    <property type="entry name" value="Snake toxin-like"/>
    <property type="match status" value="1"/>
</dbReference>
<evidence type="ECO:0000313" key="2">
    <source>
        <dbReference type="Proteomes" id="UP000008143"/>
    </source>
</evidence>
<dbReference type="Xenbase" id="XB-GENE-5836726">
    <property type="gene designation" value="XB5836725"/>
</dbReference>
<dbReference type="KEGG" id="xtr:100493076"/>
<dbReference type="GeneID" id="100493076"/>
<organism evidence="2 3">
    <name type="scientific">Xenopus tropicalis</name>
    <name type="common">Western clawed frog</name>
    <name type="synonym">Silurana tropicalis</name>
    <dbReference type="NCBI Taxonomy" id="8364"/>
    <lineage>
        <taxon>Eukaryota</taxon>
        <taxon>Metazoa</taxon>
        <taxon>Chordata</taxon>
        <taxon>Craniata</taxon>
        <taxon>Vertebrata</taxon>
        <taxon>Euteleostomi</taxon>
        <taxon>Amphibia</taxon>
        <taxon>Batrachia</taxon>
        <taxon>Anura</taxon>
        <taxon>Pipoidea</taxon>
        <taxon>Pipidae</taxon>
        <taxon>Xenopodinae</taxon>
        <taxon>Xenopus</taxon>
        <taxon>Silurana</taxon>
    </lineage>
</organism>
<dbReference type="AlphaFoldDB" id="A0A8J0QY25"/>
<dbReference type="OMA" id="ANCCKEP"/>
<name>A0A8J0QY25_XENTR</name>
<feature type="chain" id="PRO_5035198556" evidence="1">
    <location>
        <begin position="21"/>
        <end position="102"/>
    </location>
</feature>
<dbReference type="AGR" id="Xenbase:XB-GENE-5836726"/>
<feature type="signal peptide" evidence="1">
    <location>
        <begin position="1"/>
        <end position="20"/>
    </location>
</feature>
<reference evidence="3" key="1">
    <citation type="submission" date="2025-08" db="UniProtKB">
        <authorList>
            <consortium name="RefSeq"/>
        </authorList>
    </citation>
    <scope>IDENTIFICATION</scope>
    <source>
        <strain evidence="3">Nigerian</strain>
        <tissue evidence="3">Liver and blood</tissue>
    </source>
</reference>
<evidence type="ECO:0000313" key="3">
    <source>
        <dbReference type="RefSeq" id="XP_002941735.1"/>
    </source>
</evidence>
<evidence type="ECO:0000256" key="1">
    <source>
        <dbReference type="SAM" id="SignalP"/>
    </source>
</evidence>
<dbReference type="CTD" id="100493076"/>
<gene>
    <name evidence="4" type="primary">XB5836725</name>
    <name evidence="3" type="synonym">LOC100493076</name>
</gene>
<protein>
    <submittedName>
        <fullName evidence="3">Uncharacterized protein LOC100493076</fullName>
    </submittedName>
</protein>
<dbReference type="InterPro" id="IPR045860">
    <property type="entry name" value="Snake_toxin-like_sf"/>
</dbReference>
<dbReference type="RefSeq" id="XP_002941735.1">
    <property type="nucleotide sequence ID" value="XM_002941689.4"/>
</dbReference>
<dbReference type="Proteomes" id="UP000008143">
    <property type="component" value="Chromosome 9"/>
</dbReference>
<evidence type="ECO:0000313" key="4">
    <source>
        <dbReference type="Xenbase" id="XB-GENE-5836726"/>
    </source>
</evidence>